<name>A0ABP4XDN4_9ACTN</name>
<reference evidence="2" key="1">
    <citation type="journal article" date="2019" name="Int. J. Syst. Evol. Microbiol.">
        <title>The Global Catalogue of Microorganisms (GCM) 10K type strain sequencing project: providing services to taxonomists for standard genome sequencing and annotation.</title>
        <authorList>
            <consortium name="The Broad Institute Genomics Platform"/>
            <consortium name="The Broad Institute Genome Sequencing Center for Infectious Disease"/>
            <person name="Wu L."/>
            <person name="Ma J."/>
        </authorList>
    </citation>
    <scope>NUCLEOTIDE SEQUENCE [LARGE SCALE GENOMIC DNA]</scope>
    <source>
        <strain evidence="2">JCM 13249</strain>
    </source>
</reference>
<dbReference type="InterPro" id="IPR036388">
    <property type="entry name" value="WH-like_DNA-bd_sf"/>
</dbReference>
<dbReference type="Pfam" id="PF12840">
    <property type="entry name" value="HTH_20"/>
    <property type="match status" value="1"/>
</dbReference>
<dbReference type="Gene3D" id="6.10.140.2180">
    <property type="match status" value="1"/>
</dbReference>
<gene>
    <name evidence="1" type="ORF">GCM10009681_53640</name>
</gene>
<accession>A0ABP4XDN4</accession>
<dbReference type="EMBL" id="BAAALS010000042">
    <property type="protein sequence ID" value="GAA1775329.1"/>
    <property type="molecule type" value="Genomic_DNA"/>
</dbReference>
<organism evidence="1 2">
    <name type="scientific">Luedemannella helvata</name>
    <dbReference type="NCBI Taxonomy" id="349315"/>
    <lineage>
        <taxon>Bacteria</taxon>
        <taxon>Bacillati</taxon>
        <taxon>Actinomycetota</taxon>
        <taxon>Actinomycetes</taxon>
        <taxon>Micromonosporales</taxon>
        <taxon>Micromonosporaceae</taxon>
        <taxon>Luedemannella</taxon>
    </lineage>
</organism>
<comment type="caution">
    <text evidence="1">The sequence shown here is derived from an EMBL/GenBank/DDBJ whole genome shotgun (WGS) entry which is preliminary data.</text>
</comment>
<evidence type="ECO:0000313" key="2">
    <source>
        <dbReference type="Proteomes" id="UP001500655"/>
    </source>
</evidence>
<keyword evidence="2" id="KW-1185">Reference proteome</keyword>
<dbReference type="SUPFAM" id="SSF46785">
    <property type="entry name" value="Winged helix' DNA-binding domain"/>
    <property type="match status" value="1"/>
</dbReference>
<evidence type="ECO:0000313" key="1">
    <source>
        <dbReference type="EMBL" id="GAA1775329.1"/>
    </source>
</evidence>
<dbReference type="Gene3D" id="1.10.10.10">
    <property type="entry name" value="Winged helix-like DNA-binding domain superfamily/Winged helix DNA-binding domain"/>
    <property type="match status" value="1"/>
</dbReference>
<dbReference type="InterPro" id="IPR036390">
    <property type="entry name" value="WH_DNA-bd_sf"/>
</dbReference>
<proteinExistence type="predicted"/>
<dbReference type="RefSeq" id="WP_344087978.1">
    <property type="nucleotide sequence ID" value="NZ_BAAALS010000042.1"/>
</dbReference>
<protein>
    <submittedName>
        <fullName evidence="1">Helix-turn-helix domain-containing protein</fullName>
    </submittedName>
</protein>
<sequence length="173" mass="19319">MTTAELLLHPVRLRVVKAFLGGRDLTTLQLRELLPDVATATLYRQVATLVEAGILEIVDERRVRGAAERTYRLRTDTTVVGPEAVAQMSVEQHRAAFAAFVAGLLADFDNYLERGDINPASDLVGYRQVALHLTDEELVELITELRELIARRMALSPEGRTRRLLTTILMPAE</sequence>
<dbReference type="Proteomes" id="UP001500655">
    <property type="component" value="Unassembled WGS sequence"/>
</dbReference>